<organism evidence="1">
    <name type="scientific">viral metagenome</name>
    <dbReference type="NCBI Taxonomy" id="1070528"/>
    <lineage>
        <taxon>unclassified sequences</taxon>
        <taxon>metagenomes</taxon>
        <taxon>organismal metagenomes</taxon>
    </lineage>
</organism>
<dbReference type="AlphaFoldDB" id="A0A6C0ILN5"/>
<sequence length="780" mass="87408">MTSIAYHQYCNISYNGGSYVCSPIKGPLSTSQTPGTIENKNRGITYAQNGQPVKDANCNNESSNSQDRRMFKEMVITVPGRLQQKLMGAYDASERSSLLRTIAVGTSGFNKANQALSFKSVHVQDSNRALNKLRRVGGAVPPKVQAKILPPPTSVANVRDNAHLQKQSKNSPNVKLSVFMPRHLRSRIECTSGCDGGEIVVDHNNVSDAVIGSENATSYETLDNMNTLVVGKDNDGNTVILINTISPILTNTRNISTGSKQYGLGEGSYLFSNVDKDHAFTILNHNKEELIRLIGDDDKMFTKKVFGITYTFYYGDVILDVIDNFGMMSLYTYNYDYAGGKFALVYGEYYTTETNGLKSLAKYGNQISINQDEEEGTGLYYRISSPYNSNQGSLVRQQYGLGIGTYLFSNVPMSLAFTLLNKGNNNIFLTSSSSDNNETLSRNIDGEQYIFHHGNVTIHVVNDFKYMDFVPYTEVFKIGRYIFKYHPSFTIQPSPVTETPSELVESDDTTLPITLYSYNSSQFYTFNATAIIIKPLTDIDVTKFTKFTIDPELPSWLTFNQGNGYITGYTIDTNDAFYLKQYKVIAYLQDGKIKIYNVHLVMFNQETVIDPNFLNYSVFVKTPENESLYKGYNFIDNIPGQSLNNFDASTLPPNIITSDGNLKTIILNEYSCTTIWANDDGRSIGYLSYPLGININVQAPSGWTIYVGQFARVENDDTYHGKTTPIAELDTGKETITDFITFINDFVGPSSPNYQKIYYPPYQINGSYNSYTYRIYAKKN</sequence>
<accession>A0A6C0ILN5</accession>
<proteinExistence type="predicted"/>
<dbReference type="EMBL" id="MN740207">
    <property type="protein sequence ID" value="QHT93346.1"/>
    <property type="molecule type" value="Genomic_DNA"/>
</dbReference>
<dbReference type="Pfam" id="PF05345">
    <property type="entry name" value="He_PIG"/>
    <property type="match status" value="1"/>
</dbReference>
<name>A0A6C0ILN5_9ZZZZ</name>
<reference evidence="1" key="1">
    <citation type="journal article" date="2020" name="Nature">
        <title>Giant virus diversity and host interactions through global metagenomics.</title>
        <authorList>
            <person name="Schulz F."/>
            <person name="Roux S."/>
            <person name="Paez-Espino D."/>
            <person name="Jungbluth S."/>
            <person name="Walsh D.A."/>
            <person name="Denef V.J."/>
            <person name="McMahon K.D."/>
            <person name="Konstantinidis K.T."/>
            <person name="Eloe-Fadrosh E.A."/>
            <person name="Kyrpides N.C."/>
            <person name="Woyke T."/>
        </authorList>
    </citation>
    <scope>NUCLEOTIDE SEQUENCE</scope>
    <source>
        <strain evidence="1">GVMAG-M-3300024252-29</strain>
    </source>
</reference>
<evidence type="ECO:0000313" key="1">
    <source>
        <dbReference type="EMBL" id="QHT93346.1"/>
    </source>
</evidence>
<protein>
    <submittedName>
        <fullName evidence="1">Uncharacterized protein</fullName>
    </submittedName>
</protein>